<keyword evidence="1" id="KW-0479">Metal-binding</keyword>
<feature type="compositionally biased region" description="Basic and acidic residues" evidence="2">
    <location>
        <begin position="180"/>
        <end position="192"/>
    </location>
</feature>
<dbReference type="InterPro" id="IPR036236">
    <property type="entry name" value="Znf_C2H2_sf"/>
</dbReference>
<feature type="region of interest" description="Disordered" evidence="2">
    <location>
        <begin position="109"/>
        <end position="193"/>
    </location>
</feature>
<feature type="region of interest" description="Disordered" evidence="2">
    <location>
        <begin position="464"/>
        <end position="492"/>
    </location>
</feature>
<feature type="compositionally biased region" description="Basic residues" evidence="2">
    <location>
        <begin position="121"/>
        <end position="131"/>
    </location>
</feature>
<dbReference type="PANTHER" id="PTHR37354">
    <property type="entry name" value="CHROMOSOME ALIGNMENT-MAINTAINING PHOSPHOPROTEIN 1"/>
    <property type="match status" value="1"/>
</dbReference>
<organism evidence="4 5">
    <name type="scientific">Callorhinchus milii</name>
    <name type="common">Ghost shark</name>
    <dbReference type="NCBI Taxonomy" id="7868"/>
    <lineage>
        <taxon>Eukaryota</taxon>
        <taxon>Metazoa</taxon>
        <taxon>Chordata</taxon>
        <taxon>Craniata</taxon>
        <taxon>Vertebrata</taxon>
        <taxon>Chondrichthyes</taxon>
        <taxon>Holocephali</taxon>
        <taxon>Chimaeriformes</taxon>
        <taxon>Callorhinchidae</taxon>
        <taxon>Callorhinchus</taxon>
    </lineage>
</organism>
<dbReference type="PANTHER" id="PTHR37354:SF1">
    <property type="entry name" value="CHROMOSOME ALIGNMENT-MAINTAINING PHOSPHOPROTEIN 1"/>
    <property type="match status" value="1"/>
</dbReference>
<name>A0A4W3JHW8_CALMI</name>
<feature type="domain" description="C2H2-type" evidence="3">
    <location>
        <begin position="505"/>
        <end position="533"/>
    </location>
</feature>
<gene>
    <name evidence="4" type="primary">LOC103185763</name>
</gene>
<evidence type="ECO:0000259" key="3">
    <source>
        <dbReference type="PROSITE" id="PS50157"/>
    </source>
</evidence>
<protein>
    <submittedName>
        <fullName evidence="4">Chromosome alignment-maintaining phosphoprotein 1-like</fullName>
    </submittedName>
</protein>
<dbReference type="InterPro" id="IPR039330">
    <property type="entry name" value="CAMP"/>
</dbReference>
<dbReference type="GO" id="GO:0051315">
    <property type="term" value="P:attachment of mitotic spindle microtubules to kinetochore"/>
    <property type="evidence" value="ECO:0007669"/>
    <property type="project" value="InterPro"/>
</dbReference>
<keyword evidence="1" id="KW-0862">Zinc</keyword>
<feature type="region of interest" description="Disordered" evidence="2">
    <location>
        <begin position="243"/>
        <end position="278"/>
    </location>
</feature>
<dbReference type="Gene3D" id="3.30.160.60">
    <property type="entry name" value="Classic Zinc Finger"/>
    <property type="match status" value="4"/>
</dbReference>
<dbReference type="InParanoid" id="A0A4W3JHW8"/>
<feature type="compositionally biased region" description="Basic and acidic residues" evidence="2">
    <location>
        <begin position="254"/>
        <end position="278"/>
    </location>
</feature>
<feature type="compositionally biased region" description="Basic residues" evidence="2">
    <location>
        <begin position="168"/>
        <end position="179"/>
    </location>
</feature>
<evidence type="ECO:0000313" key="4">
    <source>
        <dbReference type="Ensembl" id="ENSCMIP00000039021.1"/>
    </source>
</evidence>
<sequence>MQAKEFTSQQEENSAEFHAIQKLENNTEICNASGDLVCVNCDFKSPDQELFQTHLASSTSEHANLREIMIYQKSAKLFHCQQCFFTSRLYRNVYHHVVEQHINLIKKGNEEASQTTESHARIARGRKKRTSKKELEVHKMIEGKKSKKGGRKSLKQPREANTSDLQPSKKKPRKQKHMIKKDYSSEDSKSRSTDFNCETCGFQFSSVNELNGHCCKKKIKKKVNAQHFEFEYCDYSGRYPIESGSGSKSTVSGKPEEPAEENIKKEDEPSEEKKKEKSLAENVKYVRGTFFCNSCNFRCKSKGSALYHVVVKHNKPYPYQCSVCGKYFVIDQVLKRHMSVHTGEPYYKCSYCDFESDYARAYKNHEKQCNPELRKNASSENTGTNKQLNAEVKLTNSVPSFVPSHSSHKQVEQMDGNSVAKIESSKAIMLTESSKNDSELKSGKMGKMETSKLRLLVTAKCGAGHQEDSSSSKDNILTCDKSGKKSDQQSAYNKHKPILARQKHLSCGYCELSFGDVTALSDHVSALHAERKTFGCDRCSAKFDRQGDLQHHIKVHKQNNSKSNQSGDIDDRKLYKCQYCPYSSYLFANYKRHVRTIHTEDFLIFCPFCKGGFNLPSELKKHKCQQIQDANIQSNQ</sequence>
<dbReference type="PROSITE" id="PS00028">
    <property type="entry name" value="ZINC_FINGER_C2H2_1"/>
    <property type="match status" value="3"/>
</dbReference>
<feature type="domain" description="C2H2-type" evidence="3">
    <location>
        <begin position="534"/>
        <end position="561"/>
    </location>
</feature>
<evidence type="ECO:0000256" key="2">
    <source>
        <dbReference type="SAM" id="MobiDB-lite"/>
    </source>
</evidence>
<dbReference type="OMA" id="HVRIAHT"/>
<dbReference type="GO" id="GO:0008270">
    <property type="term" value="F:zinc ion binding"/>
    <property type="evidence" value="ECO:0007669"/>
    <property type="project" value="UniProtKB-KW"/>
</dbReference>
<feature type="compositionally biased region" description="Low complexity" evidence="2">
    <location>
        <begin position="243"/>
        <end position="253"/>
    </location>
</feature>
<dbReference type="AlphaFoldDB" id="A0A4W3JHW8"/>
<dbReference type="PROSITE" id="PS50157">
    <property type="entry name" value="ZINC_FINGER_C2H2_2"/>
    <property type="match status" value="3"/>
</dbReference>
<feature type="domain" description="C2H2-type" evidence="3">
    <location>
        <begin position="319"/>
        <end position="346"/>
    </location>
</feature>
<dbReference type="SUPFAM" id="SSF57667">
    <property type="entry name" value="beta-beta-alpha zinc fingers"/>
    <property type="match status" value="3"/>
</dbReference>
<dbReference type="Proteomes" id="UP000314986">
    <property type="component" value="Unassembled WGS sequence"/>
</dbReference>
<dbReference type="KEGG" id="cmk:103185763"/>
<reference evidence="4" key="4">
    <citation type="submission" date="2025-08" db="UniProtKB">
        <authorList>
            <consortium name="Ensembl"/>
        </authorList>
    </citation>
    <scope>IDENTIFICATION</scope>
</reference>
<keyword evidence="1" id="KW-0863">Zinc-finger</keyword>
<evidence type="ECO:0000313" key="5">
    <source>
        <dbReference type="Proteomes" id="UP000314986"/>
    </source>
</evidence>
<dbReference type="SMART" id="SM00355">
    <property type="entry name" value="ZnF_C2H2"/>
    <property type="match status" value="10"/>
</dbReference>
<feature type="compositionally biased region" description="Basic and acidic residues" evidence="2">
    <location>
        <begin position="132"/>
        <end position="144"/>
    </location>
</feature>
<feature type="compositionally biased region" description="Basic residues" evidence="2">
    <location>
        <begin position="145"/>
        <end position="155"/>
    </location>
</feature>
<reference evidence="4" key="5">
    <citation type="submission" date="2025-09" db="UniProtKB">
        <authorList>
            <consortium name="Ensembl"/>
        </authorList>
    </citation>
    <scope>IDENTIFICATION</scope>
</reference>
<reference evidence="5" key="3">
    <citation type="journal article" date="2014" name="Nature">
        <title>Elephant shark genome provides unique insights into gnathostome evolution.</title>
        <authorList>
            <consortium name="International Elephant Shark Genome Sequencing Consortium"/>
            <person name="Venkatesh B."/>
            <person name="Lee A.P."/>
            <person name="Ravi V."/>
            <person name="Maurya A.K."/>
            <person name="Lian M.M."/>
            <person name="Swann J.B."/>
            <person name="Ohta Y."/>
            <person name="Flajnik M.F."/>
            <person name="Sutoh Y."/>
            <person name="Kasahara M."/>
            <person name="Hoon S."/>
            <person name="Gangu V."/>
            <person name="Roy S.W."/>
            <person name="Irimia M."/>
            <person name="Korzh V."/>
            <person name="Kondrychyn I."/>
            <person name="Lim Z.W."/>
            <person name="Tay B.H."/>
            <person name="Tohari S."/>
            <person name="Kong K.W."/>
            <person name="Ho S."/>
            <person name="Lorente-Galdos B."/>
            <person name="Quilez J."/>
            <person name="Marques-Bonet T."/>
            <person name="Raney B.J."/>
            <person name="Ingham P.W."/>
            <person name="Tay A."/>
            <person name="Hillier L.W."/>
            <person name="Minx P."/>
            <person name="Boehm T."/>
            <person name="Wilson R.K."/>
            <person name="Brenner S."/>
            <person name="Warren W.C."/>
        </authorList>
    </citation>
    <scope>NUCLEOTIDE SEQUENCE [LARGE SCALE GENOMIC DNA]</scope>
</reference>
<proteinExistence type="predicted"/>
<dbReference type="OrthoDB" id="8016097at2759"/>
<keyword evidence="5" id="KW-1185">Reference proteome</keyword>
<reference evidence="5" key="1">
    <citation type="journal article" date="2006" name="Science">
        <title>Ancient noncoding elements conserved in the human genome.</title>
        <authorList>
            <person name="Venkatesh B."/>
            <person name="Kirkness E.F."/>
            <person name="Loh Y.H."/>
            <person name="Halpern A.L."/>
            <person name="Lee A.P."/>
            <person name="Johnson J."/>
            <person name="Dandona N."/>
            <person name="Viswanathan L.D."/>
            <person name="Tay A."/>
            <person name="Venter J.C."/>
            <person name="Strausberg R.L."/>
            <person name="Brenner S."/>
        </authorList>
    </citation>
    <scope>NUCLEOTIDE SEQUENCE [LARGE SCALE GENOMIC DNA]</scope>
</reference>
<dbReference type="GeneID" id="103185763"/>
<dbReference type="Ensembl" id="ENSCMIT00000039585.1">
    <property type="protein sequence ID" value="ENSCMIP00000039021.1"/>
    <property type="gene ID" value="ENSCMIG00000016370.1"/>
</dbReference>
<dbReference type="FunFam" id="3.30.160.60:FF:000161">
    <property type="entry name" value="Zinc finger protein 366"/>
    <property type="match status" value="1"/>
</dbReference>
<dbReference type="InterPro" id="IPR013087">
    <property type="entry name" value="Znf_C2H2_type"/>
</dbReference>
<evidence type="ECO:0000256" key="1">
    <source>
        <dbReference type="PROSITE-ProRule" id="PRU00042"/>
    </source>
</evidence>
<dbReference type="GeneTree" id="ENSGT00940000166443"/>
<accession>A0A4W3JHW8</accession>
<reference evidence="5" key="2">
    <citation type="journal article" date="2007" name="PLoS Biol.">
        <title>Survey sequencing and comparative analysis of the elephant shark (Callorhinchus milii) genome.</title>
        <authorList>
            <person name="Venkatesh B."/>
            <person name="Kirkness E.F."/>
            <person name="Loh Y.H."/>
            <person name="Halpern A.L."/>
            <person name="Lee A.P."/>
            <person name="Johnson J."/>
            <person name="Dandona N."/>
            <person name="Viswanathan L.D."/>
            <person name="Tay A."/>
            <person name="Venter J.C."/>
            <person name="Strausberg R.L."/>
            <person name="Brenner S."/>
        </authorList>
    </citation>
    <scope>NUCLEOTIDE SEQUENCE [LARGE SCALE GENOMIC DNA]</scope>
</reference>